<dbReference type="AlphaFoldDB" id="A0A8N1S858"/>
<dbReference type="Proteomes" id="UP000504615">
    <property type="component" value="Unplaced"/>
</dbReference>
<accession>A0A8N1S858</accession>
<protein>
    <submittedName>
        <fullName evidence="2">Uncharacterized protein LOC112552669 isoform X2</fullName>
    </submittedName>
</protein>
<dbReference type="GeneID" id="112552669"/>
<keyword evidence="1" id="KW-1185">Reference proteome</keyword>
<organism evidence="1 2">
    <name type="scientific">Pogonomyrmex barbatus</name>
    <name type="common">red harvester ant</name>
    <dbReference type="NCBI Taxonomy" id="144034"/>
    <lineage>
        <taxon>Eukaryota</taxon>
        <taxon>Metazoa</taxon>
        <taxon>Ecdysozoa</taxon>
        <taxon>Arthropoda</taxon>
        <taxon>Hexapoda</taxon>
        <taxon>Insecta</taxon>
        <taxon>Pterygota</taxon>
        <taxon>Neoptera</taxon>
        <taxon>Endopterygota</taxon>
        <taxon>Hymenoptera</taxon>
        <taxon>Apocrita</taxon>
        <taxon>Aculeata</taxon>
        <taxon>Formicoidea</taxon>
        <taxon>Formicidae</taxon>
        <taxon>Myrmicinae</taxon>
        <taxon>Pogonomyrmex</taxon>
    </lineage>
</organism>
<dbReference type="RefSeq" id="XP_025074178.1">
    <property type="nucleotide sequence ID" value="XM_025218393.1"/>
</dbReference>
<gene>
    <name evidence="2" type="primary">LOC112552669</name>
</gene>
<proteinExistence type="predicted"/>
<evidence type="ECO:0000313" key="2">
    <source>
        <dbReference type="RefSeq" id="XP_025074178.1"/>
    </source>
</evidence>
<reference evidence="2" key="1">
    <citation type="submission" date="2025-08" db="UniProtKB">
        <authorList>
            <consortium name="RefSeq"/>
        </authorList>
    </citation>
    <scope>IDENTIFICATION</scope>
</reference>
<sequence length="128" mass="14530">MRDAGGSRWIHYSDRAGCAGVRGSLRFSMDDQEITASRSGRKGSAKSGHKAAAIRTSEEETRLFYDRLRDAFEARFEQAAIYDRAGNQLRFLNRKTSGTNSPLALGYVSLYHMMSQRSKEKFLKRNSR</sequence>
<evidence type="ECO:0000313" key="1">
    <source>
        <dbReference type="Proteomes" id="UP000504615"/>
    </source>
</evidence>
<name>A0A8N1S858_9HYME</name>